<proteinExistence type="predicted"/>
<dbReference type="AlphaFoldDB" id="A0A7J7N331"/>
<comment type="caution">
    <text evidence="1">The sequence shown here is derived from an EMBL/GenBank/DDBJ whole genome shotgun (WGS) entry which is preliminary data.</text>
</comment>
<sequence length="102" mass="11353">MIETPSSQTSYFEDCLGLSGGGNPSIATCPELLCCYVVMPVYTVIRLCPSVYIGTKSVQSKRTKLEVHKLEDKARGVVMSIPSKNKGFFQQLPEFRLHLILK</sequence>
<dbReference type="Proteomes" id="UP000541444">
    <property type="component" value="Unassembled WGS sequence"/>
</dbReference>
<evidence type="ECO:0000313" key="2">
    <source>
        <dbReference type="Proteomes" id="UP000541444"/>
    </source>
</evidence>
<evidence type="ECO:0000313" key="1">
    <source>
        <dbReference type="EMBL" id="KAF6161527.1"/>
    </source>
</evidence>
<gene>
    <name evidence="1" type="ORF">GIB67_009406</name>
</gene>
<accession>A0A7J7N331</accession>
<organism evidence="1 2">
    <name type="scientific">Kingdonia uniflora</name>
    <dbReference type="NCBI Taxonomy" id="39325"/>
    <lineage>
        <taxon>Eukaryota</taxon>
        <taxon>Viridiplantae</taxon>
        <taxon>Streptophyta</taxon>
        <taxon>Embryophyta</taxon>
        <taxon>Tracheophyta</taxon>
        <taxon>Spermatophyta</taxon>
        <taxon>Magnoliopsida</taxon>
        <taxon>Ranunculales</taxon>
        <taxon>Circaeasteraceae</taxon>
        <taxon>Kingdonia</taxon>
    </lineage>
</organism>
<dbReference type="EMBL" id="JACGCM010001129">
    <property type="protein sequence ID" value="KAF6161527.1"/>
    <property type="molecule type" value="Genomic_DNA"/>
</dbReference>
<name>A0A7J7N331_9MAGN</name>
<reference evidence="1 2" key="1">
    <citation type="journal article" date="2020" name="IScience">
        <title>Genome Sequencing of the Endangered Kingdonia uniflora (Circaeasteraceae, Ranunculales) Reveals Potential Mechanisms of Evolutionary Specialization.</title>
        <authorList>
            <person name="Sun Y."/>
            <person name="Deng T."/>
            <person name="Zhang A."/>
            <person name="Moore M.J."/>
            <person name="Landis J.B."/>
            <person name="Lin N."/>
            <person name="Zhang H."/>
            <person name="Zhang X."/>
            <person name="Huang J."/>
            <person name="Zhang X."/>
            <person name="Sun H."/>
            <person name="Wang H."/>
        </authorList>
    </citation>
    <scope>NUCLEOTIDE SEQUENCE [LARGE SCALE GENOMIC DNA]</scope>
    <source>
        <strain evidence="1">TB1705</strain>
        <tissue evidence="1">Leaf</tissue>
    </source>
</reference>
<protein>
    <submittedName>
        <fullName evidence="1">Uncharacterized protein</fullName>
    </submittedName>
</protein>
<keyword evidence="2" id="KW-1185">Reference proteome</keyword>